<name>A0A0A1TN22_9HYPO</name>
<dbReference type="SUPFAM" id="SSF51735">
    <property type="entry name" value="NAD(P)-binding Rossmann-fold domains"/>
    <property type="match status" value="1"/>
</dbReference>
<dbReference type="Gene3D" id="3.40.50.720">
    <property type="entry name" value="NAD(P)-binding Rossmann-like Domain"/>
    <property type="match status" value="1"/>
</dbReference>
<accession>A0A0A1TN22</accession>
<evidence type="ECO:0000256" key="2">
    <source>
        <dbReference type="SAM" id="SignalP"/>
    </source>
</evidence>
<dbReference type="OrthoDB" id="415825at2759"/>
<dbReference type="PANTHER" id="PTHR43355">
    <property type="entry name" value="FLAVIN REDUCTASE (NADPH)"/>
    <property type="match status" value="1"/>
</dbReference>
<dbReference type="PANTHER" id="PTHR43355:SF2">
    <property type="entry name" value="FLAVIN REDUCTASE (NADPH)"/>
    <property type="match status" value="1"/>
</dbReference>
<reference evidence="4 5" key="1">
    <citation type="journal article" date="2015" name="Genome Announc.">
        <title>Draft Genome Sequence and Gene Annotation of the Entomopathogenic Fungus Verticillium hemipterigenum.</title>
        <authorList>
            <person name="Horn F."/>
            <person name="Habel A."/>
            <person name="Scharf D.H."/>
            <person name="Dworschak J."/>
            <person name="Brakhage A.A."/>
            <person name="Guthke R."/>
            <person name="Hertweck C."/>
            <person name="Linde J."/>
        </authorList>
    </citation>
    <scope>NUCLEOTIDE SEQUENCE [LARGE SCALE GENOMIC DNA]</scope>
</reference>
<evidence type="ECO:0000313" key="4">
    <source>
        <dbReference type="EMBL" id="CEJ91817.1"/>
    </source>
</evidence>
<feature type="signal peptide" evidence="2">
    <location>
        <begin position="1"/>
        <end position="17"/>
    </location>
</feature>
<evidence type="ECO:0000313" key="5">
    <source>
        <dbReference type="Proteomes" id="UP000039046"/>
    </source>
</evidence>
<dbReference type="InterPro" id="IPR016040">
    <property type="entry name" value="NAD(P)-bd_dom"/>
</dbReference>
<dbReference type="GO" id="GO:0042602">
    <property type="term" value="F:riboflavin reductase (NADPH) activity"/>
    <property type="evidence" value="ECO:0007669"/>
    <property type="project" value="TreeGrafter"/>
</dbReference>
<keyword evidence="2" id="KW-0732">Signal</keyword>
<dbReference type="InterPro" id="IPR036291">
    <property type="entry name" value="NAD(P)-bd_dom_sf"/>
</dbReference>
<dbReference type="Proteomes" id="UP000039046">
    <property type="component" value="Unassembled WGS sequence"/>
</dbReference>
<proteinExistence type="inferred from homology"/>
<dbReference type="GO" id="GO:0004074">
    <property type="term" value="F:biliverdin reductase [NAD(P)H] activity"/>
    <property type="evidence" value="ECO:0007669"/>
    <property type="project" value="TreeGrafter"/>
</dbReference>
<feature type="chain" id="PRO_5001990381" description="NAD(P)-binding domain-containing protein" evidence="2">
    <location>
        <begin position="18"/>
        <end position="244"/>
    </location>
</feature>
<dbReference type="HOGENOM" id="CLU_066707_0_0_1"/>
<protein>
    <recommendedName>
        <fullName evidence="3">NAD(P)-binding domain-containing protein</fullName>
    </recommendedName>
</protein>
<evidence type="ECO:0000256" key="1">
    <source>
        <dbReference type="ARBA" id="ARBA00038376"/>
    </source>
</evidence>
<organism evidence="4 5">
    <name type="scientific">[Torrubiella] hemipterigena</name>
    <dbReference type="NCBI Taxonomy" id="1531966"/>
    <lineage>
        <taxon>Eukaryota</taxon>
        <taxon>Fungi</taxon>
        <taxon>Dikarya</taxon>
        <taxon>Ascomycota</taxon>
        <taxon>Pezizomycotina</taxon>
        <taxon>Sordariomycetes</taxon>
        <taxon>Hypocreomycetidae</taxon>
        <taxon>Hypocreales</taxon>
        <taxon>Clavicipitaceae</taxon>
        <taxon>Clavicipitaceae incertae sedis</taxon>
        <taxon>'Torrubiella' clade</taxon>
    </lineage>
</organism>
<dbReference type="EMBL" id="CDHN01000004">
    <property type="protein sequence ID" value="CEJ91817.1"/>
    <property type="molecule type" value="Genomic_DNA"/>
</dbReference>
<dbReference type="Pfam" id="PF13460">
    <property type="entry name" value="NAD_binding_10"/>
    <property type="match status" value="1"/>
</dbReference>
<dbReference type="InterPro" id="IPR051606">
    <property type="entry name" value="Polyketide_Oxido-like"/>
</dbReference>
<gene>
    <name evidence="4" type="ORF">VHEMI07508</name>
</gene>
<evidence type="ECO:0000259" key="3">
    <source>
        <dbReference type="Pfam" id="PF13460"/>
    </source>
</evidence>
<dbReference type="STRING" id="1531966.A0A0A1TN22"/>
<keyword evidence="5" id="KW-1185">Reference proteome</keyword>
<feature type="domain" description="NAD(P)-binding" evidence="3">
    <location>
        <begin position="9"/>
        <end position="226"/>
    </location>
</feature>
<dbReference type="AlphaFoldDB" id="A0A0A1TN22"/>
<sequence>MSKTIAFFGASAGCGLAALRLAVDAGHTCIALCRTPSKLEAEFPKNPANLIIKKGNAHSVADVSACLVKPTNPSELVDIVHFSIGGVLDLKTMTIPDPDVCKNGIKVLLNALKELRASGSATGRPAVFIISTTGISKFGRDVPIAFLPMYHYMLKMPHADKKVMEELVAASGERFTLVRPSFLTDGEQTNHKIRVGVEDVTRGWEKKAIGYTISRGDVGKWMYEQLYLKADENVYEGKAVTISY</sequence>
<comment type="similarity">
    <text evidence="1">Belongs to the avfA family.</text>
</comment>